<reference evidence="1 2" key="1">
    <citation type="submission" date="2020-06" db="EMBL/GenBank/DDBJ databases">
        <title>WGS assembly of Ceratodon purpureus strain R40.</title>
        <authorList>
            <person name="Carey S.B."/>
            <person name="Jenkins J."/>
            <person name="Shu S."/>
            <person name="Lovell J.T."/>
            <person name="Sreedasyam A."/>
            <person name="Maumus F."/>
            <person name="Tiley G.P."/>
            <person name="Fernandez-Pozo N."/>
            <person name="Barry K."/>
            <person name="Chen C."/>
            <person name="Wang M."/>
            <person name="Lipzen A."/>
            <person name="Daum C."/>
            <person name="Saski C.A."/>
            <person name="Payton A.C."/>
            <person name="Mcbreen J.C."/>
            <person name="Conrad R.E."/>
            <person name="Kollar L.M."/>
            <person name="Olsson S."/>
            <person name="Huttunen S."/>
            <person name="Landis J.B."/>
            <person name="Wickett N.J."/>
            <person name="Johnson M.G."/>
            <person name="Rensing S.A."/>
            <person name="Grimwood J."/>
            <person name="Schmutz J."/>
            <person name="Mcdaniel S.F."/>
        </authorList>
    </citation>
    <scope>NUCLEOTIDE SEQUENCE [LARGE SCALE GENOMIC DNA]</scope>
    <source>
        <strain evidence="1 2">R40</strain>
    </source>
</reference>
<dbReference type="AlphaFoldDB" id="A0A8T0GBR0"/>
<sequence>MERRGAGGVQMLLPSLRLPLLSTSCLWGKSLCAMRGVIFLASKLSNFSLNLFKIC</sequence>
<proteinExistence type="predicted"/>
<keyword evidence="2" id="KW-1185">Reference proteome</keyword>
<protein>
    <submittedName>
        <fullName evidence="1">Uncharacterized protein</fullName>
    </submittedName>
</protein>
<name>A0A8T0GBR0_CERPU</name>
<evidence type="ECO:0000313" key="2">
    <source>
        <dbReference type="Proteomes" id="UP000822688"/>
    </source>
</evidence>
<evidence type="ECO:0000313" key="1">
    <source>
        <dbReference type="EMBL" id="KAG0556563.1"/>
    </source>
</evidence>
<accession>A0A8T0GBR0</accession>
<dbReference type="Proteomes" id="UP000822688">
    <property type="component" value="Chromosome 11"/>
</dbReference>
<organism evidence="1 2">
    <name type="scientific">Ceratodon purpureus</name>
    <name type="common">Fire moss</name>
    <name type="synonym">Dicranum purpureum</name>
    <dbReference type="NCBI Taxonomy" id="3225"/>
    <lineage>
        <taxon>Eukaryota</taxon>
        <taxon>Viridiplantae</taxon>
        <taxon>Streptophyta</taxon>
        <taxon>Embryophyta</taxon>
        <taxon>Bryophyta</taxon>
        <taxon>Bryophytina</taxon>
        <taxon>Bryopsida</taxon>
        <taxon>Dicranidae</taxon>
        <taxon>Pseudoditrichales</taxon>
        <taxon>Ditrichaceae</taxon>
        <taxon>Ceratodon</taxon>
    </lineage>
</organism>
<comment type="caution">
    <text evidence="1">The sequence shown here is derived from an EMBL/GenBank/DDBJ whole genome shotgun (WGS) entry which is preliminary data.</text>
</comment>
<gene>
    <name evidence="1" type="ORF">KC19_11G062800</name>
</gene>
<dbReference type="EMBL" id="CM026432">
    <property type="protein sequence ID" value="KAG0556563.1"/>
    <property type="molecule type" value="Genomic_DNA"/>
</dbReference>